<dbReference type="InterPro" id="IPR013785">
    <property type="entry name" value="Aldolase_TIM"/>
</dbReference>
<dbReference type="SFLD" id="SFLDG01067">
    <property type="entry name" value="SPASM/twitch_domain_containing"/>
    <property type="match status" value="1"/>
</dbReference>
<name>X1AGC3_9ZZZZ</name>
<evidence type="ECO:0000256" key="6">
    <source>
        <dbReference type="ARBA" id="ARBA00023002"/>
    </source>
</evidence>
<feature type="domain" description="Radical SAM core" evidence="9">
    <location>
        <begin position="13"/>
        <end position="250"/>
    </location>
</feature>
<comment type="similarity">
    <text evidence="2">Belongs to the organic radical-activating enzymes family.</text>
</comment>
<comment type="caution">
    <text evidence="10">The sequence shown here is derived from an EMBL/GenBank/DDBJ whole genome shotgun (WGS) entry which is preliminary data.</text>
</comment>
<evidence type="ECO:0000259" key="9">
    <source>
        <dbReference type="PROSITE" id="PS51918"/>
    </source>
</evidence>
<evidence type="ECO:0000256" key="8">
    <source>
        <dbReference type="ARBA" id="ARBA00023014"/>
    </source>
</evidence>
<sequence length="250" mass="29128">MIIGGLQKFSLIDYPHKISAIIFTTGCNFRCPYCHNPELVNPKLYPERITEDEVFNFLKNRKEKLDAVVITGGEPTLHKDLYQFISKLKSMGFLIKLDTNGTSPRILNKLINDNLLDYLAMDIKGSLDKYEEIVGTKVNLEKINESINIILNLNKRNKTKDVLDKEIDYKSIDARIKYEFRTTVLPKFHNEDEIHKIGKLVNGAKLFILQKFYPSKTLDLKFLKESQFSDDQMLKFKEILENYVQKCLIR</sequence>
<dbReference type="NCBIfam" id="TIGR02495">
    <property type="entry name" value="NrdG2"/>
    <property type="match status" value="1"/>
</dbReference>
<dbReference type="PROSITE" id="PS51918">
    <property type="entry name" value="RADICAL_SAM"/>
    <property type="match status" value="1"/>
</dbReference>
<dbReference type="PANTHER" id="PTHR11228">
    <property type="entry name" value="RADICAL SAM DOMAIN PROTEIN"/>
    <property type="match status" value="1"/>
</dbReference>
<evidence type="ECO:0000256" key="5">
    <source>
        <dbReference type="ARBA" id="ARBA00022723"/>
    </source>
</evidence>
<comment type="cofactor">
    <cofactor evidence="1">
        <name>[4Fe-4S] cluster</name>
        <dbReference type="ChEBI" id="CHEBI:49883"/>
    </cofactor>
</comment>
<evidence type="ECO:0000256" key="4">
    <source>
        <dbReference type="ARBA" id="ARBA00022691"/>
    </source>
</evidence>
<dbReference type="SFLD" id="SFLDS00029">
    <property type="entry name" value="Radical_SAM"/>
    <property type="match status" value="1"/>
</dbReference>
<dbReference type="InterPro" id="IPR007197">
    <property type="entry name" value="rSAM"/>
</dbReference>
<dbReference type="InterPro" id="IPR050377">
    <property type="entry name" value="Radical_SAM_PqqE_MftC-like"/>
</dbReference>
<dbReference type="InterPro" id="IPR001989">
    <property type="entry name" value="Radical_activat_CS"/>
</dbReference>
<dbReference type="Gene3D" id="3.20.20.70">
    <property type="entry name" value="Aldolase class I"/>
    <property type="match status" value="1"/>
</dbReference>
<keyword evidence="8" id="KW-0411">Iron-sulfur</keyword>
<dbReference type="SUPFAM" id="SSF102114">
    <property type="entry name" value="Radical SAM enzymes"/>
    <property type="match status" value="1"/>
</dbReference>
<dbReference type="InterPro" id="IPR012840">
    <property type="entry name" value="NrdG2"/>
</dbReference>
<dbReference type="CDD" id="cd01335">
    <property type="entry name" value="Radical_SAM"/>
    <property type="match status" value="1"/>
</dbReference>
<dbReference type="AlphaFoldDB" id="X1AGC3"/>
<dbReference type="SFLD" id="SFLDG01094">
    <property type="entry name" value="Uncharacterised_Radical_SAM_Su"/>
    <property type="match status" value="1"/>
</dbReference>
<dbReference type="GO" id="GO:0051539">
    <property type="term" value="F:4 iron, 4 sulfur cluster binding"/>
    <property type="evidence" value="ECO:0007669"/>
    <property type="project" value="UniProtKB-KW"/>
</dbReference>
<keyword evidence="6" id="KW-0560">Oxidoreductase</keyword>
<dbReference type="GO" id="GO:0046872">
    <property type="term" value="F:metal ion binding"/>
    <property type="evidence" value="ECO:0007669"/>
    <property type="project" value="UniProtKB-KW"/>
</dbReference>
<evidence type="ECO:0000256" key="3">
    <source>
        <dbReference type="ARBA" id="ARBA00022485"/>
    </source>
</evidence>
<dbReference type="PANTHER" id="PTHR11228:SF27">
    <property type="entry name" value="GLYCYL-RADICAL ENZYME ACTIVATING ENZYME MJ1227-RELATED"/>
    <property type="match status" value="1"/>
</dbReference>
<dbReference type="InterPro" id="IPR058240">
    <property type="entry name" value="rSAM_sf"/>
</dbReference>
<organism evidence="10">
    <name type="scientific">marine sediment metagenome</name>
    <dbReference type="NCBI Taxonomy" id="412755"/>
    <lineage>
        <taxon>unclassified sequences</taxon>
        <taxon>metagenomes</taxon>
        <taxon>ecological metagenomes</taxon>
    </lineage>
</organism>
<keyword evidence="5" id="KW-0479">Metal-binding</keyword>
<dbReference type="GO" id="GO:0016491">
    <property type="term" value="F:oxidoreductase activity"/>
    <property type="evidence" value="ECO:0007669"/>
    <property type="project" value="UniProtKB-KW"/>
</dbReference>
<dbReference type="PROSITE" id="PS01087">
    <property type="entry name" value="RADICAL_ACTIVATING"/>
    <property type="match status" value="1"/>
</dbReference>
<dbReference type="Pfam" id="PF04055">
    <property type="entry name" value="Radical_SAM"/>
    <property type="match status" value="1"/>
</dbReference>
<evidence type="ECO:0000256" key="7">
    <source>
        <dbReference type="ARBA" id="ARBA00023004"/>
    </source>
</evidence>
<proteinExistence type="inferred from homology"/>
<protein>
    <recommendedName>
        <fullName evidence="9">Radical SAM core domain-containing protein</fullName>
    </recommendedName>
</protein>
<dbReference type="EMBL" id="BART01000395">
    <property type="protein sequence ID" value="GAG71778.1"/>
    <property type="molecule type" value="Genomic_DNA"/>
</dbReference>
<evidence type="ECO:0000313" key="10">
    <source>
        <dbReference type="EMBL" id="GAG71778.1"/>
    </source>
</evidence>
<accession>X1AGC3</accession>
<evidence type="ECO:0000256" key="2">
    <source>
        <dbReference type="ARBA" id="ARBA00009777"/>
    </source>
</evidence>
<keyword evidence="4" id="KW-0949">S-adenosyl-L-methionine</keyword>
<gene>
    <name evidence="10" type="ORF">S01H4_01952</name>
</gene>
<keyword evidence="3" id="KW-0004">4Fe-4S</keyword>
<keyword evidence="7" id="KW-0408">Iron</keyword>
<evidence type="ECO:0000256" key="1">
    <source>
        <dbReference type="ARBA" id="ARBA00001966"/>
    </source>
</evidence>
<reference evidence="10" key="1">
    <citation type="journal article" date="2014" name="Front. Microbiol.">
        <title>High frequency of phylogenetically diverse reductive dehalogenase-homologous genes in deep subseafloor sedimentary metagenomes.</title>
        <authorList>
            <person name="Kawai M."/>
            <person name="Futagami T."/>
            <person name="Toyoda A."/>
            <person name="Takaki Y."/>
            <person name="Nishi S."/>
            <person name="Hori S."/>
            <person name="Arai W."/>
            <person name="Tsubouchi T."/>
            <person name="Morono Y."/>
            <person name="Uchiyama I."/>
            <person name="Ito T."/>
            <person name="Fujiyama A."/>
            <person name="Inagaki F."/>
            <person name="Takami H."/>
        </authorList>
    </citation>
    <scope>NUCLEOTIDE SEQUENCE</scope>
    <source>
        <strain evidence="10">Expedition CK06-06</strain>
    </source>
</reference>